<evidence type="ECO:0000313" key="1">
    <source>
        <dbReference type="EMBL" id="KAF2095961.1"/>
    </source>
</evidence>
<protein>
    <submittedName>
        <fullName evidence="1">Uncharacterized protein</fullName>
    </submittedName>
</protein>
<proteinExistence type="predicted"/>
<comment type="caution">
    <text evidence="1">The sequence shown here is derived from an EMBL/GenBank/DDBJ whole genome shotgun (WGS) entry which is preliminary data.</text>
</comment>
<dbReference type="OrthoDB" id="62952at2759"/>
<dbReference type="EMBL" id="ML978130">
    <property type="protein sequence ID" value="KAF2095961.1"/>
    <property type="molecule type" value="Genomic_DNA"/>
</dbReference>
<reference evidence="1" key="1">
    <citation type="journal article" date="2020" name="Stud. Mycol.">
        <title>101 Dothideomycetes genomes: a test case for predicting lifestyles and emergence of pathogens.</title>
        <authorList>
            <person name="Haridas S."/>
            <person name="Albert R."/>
            <person name="Binder M."/>
            <person name="Bloem J."/>
            <person name="Labutti K."/>
            <person name="Salamov A."/>
            <person name="Andreopoulos B."/>
            <person name="Baker S."/>
            <person name="Barry K."/>
            <person name="Bills G."/>
            <person name="Bluhm B."/>
            <person name="Cannon C."/>
            <person name="Castanera R."/>
            <person name="Culley D."/>
            <person name="Daum C."/>
            <person name="Ezra D."/>
            <person name="Gonzalez J."/>
            <person name="Henrissat B."/>
            <person name="Kuo A."/>
            <person name="Liang C."/>
            <person name="Lipzen A."/>
            <person name="Lutzoni F."/>
            <person name="Magnuson J."/>
            <person name="Mondo S."/>
            <person name="Nolan M."/>
            <person name="Ohm R."/>
            <person name="Pangilinan J."/>
            <person name="Park H.-J."/>
            <person name="Ramirez L."/>
            <person name="Alfaro M."/>
            <person name="Sun H."/>
            <person name="Tritt A."/>
            <person name="Yoshinaga Y."/>
            <person name="Zwiers L.-H."/>
            <person name="Turgeon B."/>
            <person name="Goodwin S."/>
            <person name="Spatafora J."/>
            <person name="Crous P."/>
            <person name="Grigoriev I."/>
        </authorList>
    </citation>
    <scope>NUCLEOTIDE SEQUENCE</scope>
    <source>
        <strain evidence="1">CBS 133067</strain>
    </source>
</reference>
<dbReference type="AlphaFoldDB" id="A0A9P4I6B0"/>
<organism evidence="1 2">
    <name type="scientific">Rhizodiscina lignyota</name>
    <dbReference type="NCBI Taxonomy" id="1504668"/>
    <lineage>
        <taxon>Eukaryota</taxon>
        <taxon>Fungi</taxon>
        <taxon>Dikarya</taxon>
        <taxon>Ascomycota</taxon>
        <taxon>Pezizomycotina</taxon>
        <taxon>Dothideomycetes</taxon>
        <taxon>Pleosporomycetidae</taxon>
        <taxon>Aulographales</taxon>
        <taxon>Rhizodiscinaceae</taxon>
        <taxon>Rhizodiscina</taxon>
    </lineage>
</organism>
<keyword evidence="2" id="KW-1185">Reference proteome</keyword>
<dbReference type="Proteomes" id="UP000799772">
    <property type="component" value="Unassembled WGS sequence"/>
</dbReference>
<sequence length="319" mass="36594">MAIKSFLDLPKELRDKIYGYALVRHSICLRGYGNPDDVGPDDEEEAWEQVQLCALHTRRLGVPRHVGACAWVLSKKFLINTHASKLAMLKSVEVDFTKGETYEPRELIRLARMLGRMLSLSHLGLMLSVDWMPTIQDWQPEDAMYKVGQELLKVRNLQSLRVRVHLHSRHYRHYRCSSGNDDGPCDDEFCSGKHDAAAFICLLRSTMLRRGNKLGTKNVKVLDYSTNNGKGGCQPQMLVTAHDDEFGNSLVSSDLENRHLDLVGEAYFARFTHKPVNLRDAMVQGVQESDFVPRHKMLPYSEAFSEKTTYETRTLYWCW</sequence>
<accession>A0A9P4I6B0</accession>
<gene>
    <name evidence="1" type="ORF">NA57DRAFT_59024</name>
</gene>
<name>A0A9P4I6B0_9PEZI</name>
<evidence type="ECO:0000313" key="2">
    <source>
        <dbReference type="Proteomes" id="UP000799772"/>
    </source>
</evidence>